<keyword evidence="3" id="KW-0342">GTP-binding</keyword>
<feature type="compositionally biased region" description="Pro residues" evidence="6">
    <location>
        <begin position="30"/>
        <end position="61"/>
    </location>
</feature>
<dbReference type="PANTHER" id="PTHR47980">
    <property type="entry name" value="LD44762P"/>
    <property type="match status" value="1"/>
</dbReference>
<feature type="non-terminal residue" evidence="7">
    <location>
        <position position="252"/>
    </location>
</feature>
<reference evidence="7" key="1">
    <citation type="submission" date="2020-11" db="EMBL/GenBank/DDBJ databases">
        <authorList>
            <person name="Tran Van P."/>
        </authorList>
    </citation>
    <scope>NUCLEOTIDE SEQUENCE</scope>
</reference>
<protein>
    <submittedName>
        <fullName evidence="7">Uncharacterized protein</fullName>
    </submittedName>
</protein>
<dbReference type="SMART" id="SM00174">
    <property type="entry name" value="RHO"/>
    <property type="match status" value="1"/>
</dbReference>
<dbReference type="PROSITE" id="PS51419">
    <property type="entry name" value="RAB"/>
    <property type="match status" value="1"/>
</dbReference>
<sequence>VPIISTKPQDSKVTLHIFRVDHPQMMNPTTEPPLQEPPLQEPPLQEPPLQEPPFQEPPLQEPPLKEPFLKDQFLKIILVGDSGVGKSSLMFRFTDDTFSPAFISTIGVDFKATIPSACRQAKVIPMKGYRVRLQMWDTAGQERFRSITSSYYRGAHGVILVYDMWARSIEEHAGEGVKKTLVGNKCDMEHLRVVSTERGRVKAEELGYAFVETSAKTNVNVKKLFLDLAEAILEEKLENRDVEGPLDLRASR</sequence>
<dbReference type="SUPFAM" id="SSF52540">
    <property type="entry name" value="P-loop containing nucleoside triphosphate hydrolases"/>
    <property type="match status" value="1"/>
</dbReference>
<dbReference type="FunFam" id="3.40.50.300:FF:001447">
    <property type="entry name" value="Ras-related protein Rab-1B"/>
    <property type="match status" value="1"/>
</dbReference>
<keyword evidence="4" id="KW-0449">Lipoprotein</keyword>
<accession>A0A7R9FN35</accession>
<dbReference type="SMART" id="SM00175">
    <property type="entry name" value="RAB"/>
    <property type="match status" value="1"/>
</dbReference>
<feature type="non-terminal residue" evidence="7">
    <location>
        <position position="1"/>
    </location>
</feature>
<dbReference type="PRINTS" id="PR00449">
    <property type="entry name" value="RASTRNSFRMNG"/>
</dbReference>
<dbReference type="InterPro" id="IPR027417">
    <property type="entry name" value="P-loop_NTPase"/>
</dbReference>
<dbReference type="EMBL" id="LR901795">
    <property type="protein sequence ID" value="CAD7249411.1"/>
    <property type="molecule type" value="Genomic_DNA"/>
</dbReference>
<dbReference type="SMART" id="SM00173">
    <property type="entry name" value="RAS"/>
    <property type="match status" value="1"/>
</dbReference>
<dbReference type="InterPro" id="IPR050305">
    <property type="entry name" value="Small_GTPase_Rab"/>
</dbReference>
<comment type="similarity">
    <text evidence="1">Belongs to the small GTPase superfamily. Rab family.</text>
</comment>
<evidence type="ECO:0000256" key="1">
    <source>
        <dbReference type="ARBA" id="ARBA00006270"/>
    </source>
</evidence>
<keyword evidence="2" id="KW-0547">Nucleotide-binding</keyword>
<dbReference type="Proteomes" id="UP000677054">
    <property type="component" value="Unassembled WGS sequence"/>
</dbReference>
<gene>
    <name evidence="7" type="ORF">DSTB1V02_LOCUS9208</name>
</gene>
<dbReference type="Gene3D" id="3.40.50.300">
    <property type="entry name" value="P-loop containing nucleotide triphosphate hydrolases"/>
    <property type="match status" value="1"/>
</dbReference>
<feature type="region of interest" description="Disordered" evidence="6">
    <location>
        <begin position="22"/>
        <end position="62"/>
    </location>
</feature>
<name>A0A7R9FN35_9CRUS</name>
<evidence type="ECO:0000256" key="4">
    <source>
        <dbReference type="ARBA" id="ARBA00023288"/>
    </source>
</evidence>
<evidence type="ECO:0000256" key="5">
    <source>
        <dbReference type="ARBA" id="ARBA00023289"/>
    </source>
</evidence>
<dbReference type="InterPro" id="IPR001806">
    <property type="entry name" value="Small_GTPase"/>
</dbReference>
<evidence type="ECO:0000313" key="7">
    <source>
        <dbReference type="EMBL" id="CAD7249411.1"/>
    </source>
</evidence>
<dbReference type="PROSITE" id="PS51421">
    <property type="entry name" value="RAS"/>
    <property type="match status" value="1"/>
</dbReference>
<dbReference type="NCBIfam" id="TIGR00231">
    <property type="entry name" value="small_GTP"/>
    <property type="match status" value="1"/>
</dbReference>
<evidence type="ECO:0000256" key="6">
    <source>
        <dbReference type="SAM" id="MobiDB-lite"/>
    </source>
</evidence>
<organism evidence="7">
    <name type="scientific">Darwinula stevensoni</name>
    <dbReference type="NCBI Taxonomy" id="69355"/>
    <lineage>
        <taxon>Eukaryota</taxon>
        <taxon>Metazoa</taxon>
        <taxon>Ecdysozoa</taxon>
        <taxon>Arthropoda</taxon>
        <taxon>Crustacea</taxon>
        <taxon>Oligostraca</taxon>
        <taxon>Ostracoda</taxon>
        <taxon>Podocopa</taxon>
        <taxon>Podocopida</taxon>
        <taxon>Darwinulocopina</taxon>
        <taxon>Darwinuloidea</taxon>
        <taxon>Darwinulidae</taxon>
        <taxon>Darwinula</taxon>
    </lineage>
</organism>
<dbReference type="GO" id="GO:0003924">
    <property type="term" value="F:GTPase activity"/>
    <property type="evidence" value="ECO:0007669"/>
    <property type="project" value="InterPro"/>
</dbReference>
<evidence type="ECO:0000256" key="2">
    <source>
        <dbReference type="ARBA" id="ARBA00022741"/>
    </source>
</evidence>
<proteinExistence type="inferred from homology"/>
<evidence type="ECO:0000313" key="8">
    <source>
        <dbReference type="Proteomes" id="UP000677054"/>
    </source>
</evidence>
<dbReference type="Pfam" id="PF00071">
    <property type="entry name" value="Ras"/>
    <property type="match status" value="1"/>
</dbReference>
<keyword evidence="8" id="KW-1185">Reference proteome</keyword>
<dbReference type="InterPro" id="IPR005225">
    <property type="entry name" value="Small_GTP-bd"/>
</dbReference>
<evidence type="ECO:0000256" key="3">
    <source>
        <dbReference type="ARBA" id="ARBA00023134"/>
    </source>
</evidence>
<dbReference type="AlphaFoldDB" id="A0A7R9FN35"/>
<dbReference type="GO" id="GO:0005525">
    <property type="term" value="F:GTP binding"/>
    <property type="evidence" value="ECO:0007669"/>
    <property type="project" value="UniProtKB-KW"/>
</dbReference>
<keyword evidence="5" id="KW-0636">Prenylation</keyword>
<dbReference type="EMBL" id="CAJPEV010002278">
    <property type="protein sequence ID" value="CAG0896372.1"/>
    <property type="molecule type" value="Genomic_DNA"/>
</dbReference>